<name>A0ABW4HZE3_9SPHN</name>
<dbReference type="SUPFAM" id="SSF53448">
    <property type="entry name" value="Nucleotide-diphospho-sugar transferases"/>
    <property type="match status" value="1"/>
</dbReference>
<accession>A0ABW4HZE3</accession>
<keyword evidence="3" id="KW-1185">Reference proteome</keyword>
<comment type="caution">
    <text evidence="2">The sequence shown here is derived from an EMBL/GenBank/DDBJ whole genome shotgun (WGS) entry which is preliminary data.</text>
</comment>
<evidence type="ECO:0000313" key="3">
    <source>
        <dbReference type="Proteomes" id="UP001597115"/>
    </source>
</evidence>
<dbReference type="CDD" id="cd00761">
    <property type="entry name" value="Glyco_tranf_GTA_type"/>
    <property type="match status" value="1"/>
</dbReference>
<feature type="domain" description="Glycosyltransferase 2-like" evidence="1">
    <location>
        <begin position="3"/>
        <end position="117"/>
    </location>
</feature>
<evidence type="ECO:0000259" key="1">
    <source>
        <dbReference type="Pfam" id="PF00535"/>
    </source>
</evidence>
<dbReference type="InterPro" id="IPR001173">
    <property type="entry name" value="Glyco_trans_2-like"/>
</dbReference>
<reference evidence="3" key="1">
    <citation type="journal article" date="2019" name="Int. J. Syst. Evol. Microbiol.">
        <title>The Global Catalogue of Microorganisms (GCM) 10K type strain sequencing project: providing services to taxonomists for standard genome sequencing and annotation.</title>
        <authorList>
            <consortium name="The Broad Institute Genomics Platform"/>
            <consortium name="The Broad Institute Genome Sequencing Center for Infectious Disease"/>
            <person name="Wu L."/>
            <person name="Ma J."/>
        </authorList>
    </citation>
    <scope>NUCLEOTIDE SEQUENCE [LARGE SCALE GENOMIC DNA]</scope>
    <source>
        <strain evidence="3">CGMCC 1.16275</strain>
    </source>
</reference>
<evidence type="ECO:0000313" key="2">
    <source>
        <dbReference type="EMBL" id="MFD1610320.1"/>
    </source>
</evidence>
<dbReference type="Proteomes" id="UP001597115">
    <property type="component" value="Unassembled WGS sequence"/>
</dbReference>
<sequence>MLTIAIPTFRRAEMLAECLDTVLPQLREGVEVLVVDNDPDGSARSLCDSRSDADLRYVHEPSPGVVQARNRAVADSRGRYLAFIDDDELAQPAWVDALLRHAERGIAASFGMVLPRYLAPVEPGLRDFLDDLYTRDLTRPPDADISDKWIHVGTGNSLFDKAACFTGSAPFTTDLNGTGGEDVWLVRSLVERGIPIHWNPAAIVEEQIPPDRSTLAYVRSRKYRQGQQRIIMMRGGGGFGGWTKAALWMGVGATQVGLHGARAAALRLAGRPQWQAETVRASGGLGKLLWWKLWDHTPYAGAAQSGN</sequence>
<keyword evidence="2" id="KW-0808">Transferase</keyword>
<dbReference type="PANTHER" id="PTHR43179:SF7">
    <property type="entry name" value="RHAMNOSYLTRANSFERASE WBBL"/>
    <property type="match status" value="1"/>
</dbReference>
<dbReference type="InterPro" id="IPR029044">
    <property type="entry name" value="Nucleotide-diphossugar_trans"/>
</dbReference>
<proteinExistence type="predicted"/>
<dbReference type="EMBL" id="JBHUDY010000001">
    <property type="protein sequence ID" value="MFD1610320.1"/>
    <property type="molecule type" value="Genomic_DNA"/>
</dbReference>
<dbReference type="RefSeq" id="WP_380885886.1">
    <property type="nucleotide sequence ID" value="NZ_JBHUDY010000001.1"/>
</dbReference>
<dbReference type="PANTHER" id="PTHR43179">
    <property type="entry name" value="RHAMNOSYLTRANSFERASE WBBL"/>
    <property type="match status" value="1"/>
</dbReference>
<keyword evidence="2" id="KW-0328">Glycosyltransferase</keyword>
<organism evidence="2 3">
    <name type="scientific">Sphingomonas tabacisoli</name>
    <dbReference type="NCBI Taxonomy" id="2249466"/>
    <lineage>
        <taxon>Bacteria</taxon>
        <taxon>Pseudomonadati</taxon>
        <taxon>Pseudomonadota</taxon>
        <taxon>Alphaproteobacteria</taxon>
        <taxon>Sphingomonadales</taxon>
        <taxon>Sphingomonadaceae</taxon>
        <taxon>Sphingomonas</taxon>
    </lineage>
</organism>
<protein>
    <submittedName>
        <fullName evidence="2">Glycosyltransferase family 2 protein</fullName>
        <ecNumber evidence="2">2.4.-.-</ecNumber>
    </submittedName>
</protein>
<dbReference type="EC" id="2.4.-.-" evidence="2"/>
<dbReference type="Pfam" id="PF00535">
    <property type="entry name" value="Glycos_transf_2"/>
    <property type="match status" value="1"/>
</dbReference>
<dbReference type="GO" id="GO:0016757">
    <property type="term" value="F:glycosyltransferase activity"/>
    <property type="evidence" value="ECO:0007669"/>
    <property type="project" value="UniProtKB-KW"/>
</dbReference>
<dbReference type="Gene3D" id="3.90.550.10">
    <property type="entry name" value="Spore Coat Polysaccharide Biosynthesis Protein SpsA, Chain A"/>
    <property type="match status" value="1"/>
</dbReference>
<gene>
    <name evidence="2" type="ORF">ACFSCW_00735</name>
</gene>